<keyword evidence="5" id="KW-0602">Photosynthesis</keyword>
<dbReference type="GeneID" id="20229050"/>
<keyword evidence="4" id="KW-0150">Chloroplast</keyword>
<keyword evidence="7" id="KW-0157">Chromophore</keyword>
<evidence type="ECO:0000256" key="1">
    <source>
        <dbReference type="ARBA" id="ARBA00004022"/>
    </source>
</evidence>
<dbReference type="InterPro" id="IPR001344">
    <property type="entry name" value="Chloro_AB-bd_pln"/>
</dbReference>
<comment type="similarity">
    <text evidence="3">Belongs to the fucoxanthin chlorophyll protein family.</text>
</comment>
<accession>F0YMG7</accession>
<dbReference type="EMBL" id="GL833164">
    <property type="protein sequence ID" value="EGB03698.1"/>
    <property type="molecule type" value="Genomic_DNA"/>
</dbReference>
<evidence type="ECO:0000313" key="9">
    <source>
        <dbReference type="Proteomes" id="UP000002729"/>
    </source>
</evidence>
<evidence type="ECO:0000256" key="3">
    <source>
        <dbReference type="ARBA" id="ARBA00005933"/>
    </source>
</evidence>
<feature type="binding site" evidence="7">
    <location>
        <position position="171"/>
    </location>
    <ligand>
        <name>chlorophyll a</name>
        <dbReference type="ChEBI" id="CHEBI:58416"/>
        <label>1</label>
    </ligand>
</feature>
<name>F0YMG7_AURAN</name>
<gene>
    <name evidence="8" type="primary">LHC56</name>
    <name evidence="8" type="ORF">AURANDRAFT_77845</name>
</gene>
<dbReference type="SUPFAM" id="SSF103511">
    <property type="entry name" value="Chlorophyll a-b binding protein"/>
    <property type="match status" value="1"/>
</dbReference>
<dbReference type="KEGG" id="aaf:AURANDRAFT_77845"/>
<feature type="binding site" evidence="7">
    <location>
        <position position="51"/>
    </location>
    <ligand>
        <name>chlorophyll a</name>
        <dbReference type="ChEBI" id="CHEBI:58416"/>
        <label>1</label>
    </ligand>
</feature>
<organism evidence="9">
    <name type="scientific">Aureococcus anophagefferens</name>
    <name type="common">Harmful bloom alga</name>
    <dbReference type="NCBI Taxonomy" id="44056"/>
    <lineage>
        <taxon>Eukaryota</taxon>
        <taxon>Sar</taxon>
        <taxon>Stramenopiles</taxon>
        <taxon>Ochrophyta</taxon>
        <taxon>Pelagophyceae</taxon>
        <taxon>Pelagomonadales</taxon>
        <taxon>Pelagomonadaceae</taxon>
        <taxon>Aureococcus</taxon>
    </lineage>
</organism>
<dbReference type="OMA" id="IAGTHYM"/>
<dbReference type="GO" id="GO:0016168">
    <property type="term" value="F:chlorophyll binding"/>
    <property type="evidence" value="ECO:0007669"/>
    <property type="project" value="UniProtKB-KW"/>
</dbReference>
<dbReference type="Proteomes" id="UP000002729">
    <property type="component" value="Unassembled WGS sequence"/>
</dbReference>
<evidence type="ECO:0000256" key="5">
    <source>
        <dbReference type="ARBA" id="ARBA00022531"/>
    </source>
</evidence>
<comment type="subcellular location">
    <subcellularLocation>
        <location evidence="2">Plastid</location>
        <location evidence="2">Chloroplast</location>
    </subcellularLocation>
</comment>
<dbReference type="Pfam" id="PF00504">
    <property type="entry name" value="Chloroa_b-bind"/>
    <property type="match status" value="1"/>
</dbReference>
<keyword evidence="7" id="KW-0148">Chlorophyll</keyword>
<dbReference type="GO" id="GO:0009765">
    <property type="term" value="P:photosynthesis, light harvesting"/>
    <property type="evidence" value="ECO:0007669"/>
    <property type="project" value="InterPro"/>
</dbReference>
<evidence type="ECO:0000256" key="6">
    <source>
        <dbReference type="ARBA" id="ARBA00022640"/>
    </source>
</evidence>
<sequence length="217" mass="23556">MQETKADLEAMAKELNPIVGFYDPLGLSSASFWGKSEAETIGFLRHSEIKHGRVAMAAFSGYCIQANGIHFPWTPFRGFEESVSSMTPPEQWDAIPVNAKLQIIAWVGFLEFYSEIAGTHYMKGGVPGKFPSFKETAIANILPVDLYDPTNVASSMSAEESKKGLQAEINNGRLAMLGIFGFLTEAKIPGAVPALSNIVKPYAGDVMAPFAANAHFF</sequence>
<proteinExistence type="inferred from homology"/>
<comment type="function">
    <text evidence="1">The light-harvesting complex (LHC) functions as a light receptor, it captures and delivers excitation energy to photosystems with which it is closely associated. Energy is transferred from the carotenoid and chlorophyll C (or B) to chlorophyll A and the photosynthetic reaction centers where it is used to synthesize ATP and reducing power.</text>
</comment>
<keyword evidence="9" id="KW-1185">Reference proteome</keyword>
<dbReference type="InterPro" id="IPR022796">
    <property type="entry name" value="Chloroa_b-bind"/>
</dbReference>
<dbReference type="AlphaFoldDB" id="F0YMG7"/>
<feature type="binding site" description="axial binding residue" evidence="7">
    <location>
        <position position="53"/>
    </location>
    <ligand>
        <name>chlorophyll b</name>
        <dbReference type="ChEBI" id="CHEBI:61721"/>
        <label>1</label>
    </ligand>
    <ligandPart>
        <name>Mg</name>
        <dbReference type="ChEBI" id="CHEBI:25107"/>
    </ligandPart>
</feature>
<dbReference type="PANTHER" id="PTHR21649">
    <property type="entry name" value="CHLOROPHYLL A/B BINDING PROTEIN"/>
    <property type="match status" value="1"/>
</dbReference>
<evidence type="ECO:0000256" key="2">
    <source>
        <dbReference type="ARBA" id="ARBA00004229"/>
    </source>
</evidence>
<dbReference type="Gene3D" id="1.10.3460.10">
    <property type="entry name" value="Chlorophyll a/b binding protein domain"/>
    <property type="match status" value="1"/>
</dbReference>
<evidence type="ECO:0000256" key="7">
    <source>
        <dbReference type="PIRSR" id="PIRSR601344-1"/>
    </source>
</evidence>
<dbReference type="GO" id="GO:0016020">
    <property type="term" value="C:membrane"/>
    <property type="evidence" value="ECO:0007669"/>
    <property type="project" value="InterPro"/>
</dbReference>
<evidence type="ECO:0000256" key="4">
    <source>
        <dbReference type="ARBA" id="ARBA00022528"/>
    </source>
</evidence>
<protein>
    <submittedName>
        <fullName evidence="8">Putative plastid light harvesting protein isoform 56</fullName>
    </submittedName>
</protein>
<dbReference type="GO" id="GO:0009507">
    <property type="term" value="C:chloroplast"/>
    <property type="evidence" value="ECO:0007669"/>
    <property type="project" value="UniProtKB-SubCell"/>
</dbReference>
<evidence type="ECO:0000313" key="8">
    <source>
        <dbReference type="EMBL" id="EGB03698.1"/>
    </source>
</evidence>
<reference evidence="8 9" key="1">
    <citation type="journal article" date="2011" name="Proc. Natl. Acad. Sci. U.S.A.">
        <title>Niche of harmful alga Aureococcus anophagefferens revealed through ecogenomics.</title>
        <authorList>
            <person name="Gobler C.J."/>
            <person name="Berry D.L."/>
            <person name="Dyhrman S.T."/>
            <person name="Wilhelm S.W."/>
            <person name="Salamov A."/>
            <person name="Lobanov A.V."/>
            <person name="Zhang Y."/>
            <person name="Collier J.L."/>
            <person name="Wurch L.L."/>
            <person name="Kustka A.B."/>
            <person name="Dill B.D."/>
            <person name="Shah M."/>
            <person name="VerBerkmoes N.C."/>
            <person name="Kuo A."/>
            <person name="Terry A."/>
            <person name="Pangilinan J."/>
            <person name="Lindquist E.A."/>
            <person name="Lucas S."/>
            <person name="Paulsen I.T."/>
            <person name="Hattenrath-Lehmann T.K."/>
            <person name="Talmage S.C."/>
            <person name="Walker E.A."/>
            <person name="Koch F."/>
            <person name="Burson A.M."/>
            <person name="Marcoval M.A."/>
            <person name="Tang Y.Z."/>
            <person name="Lecleir G.R."/>
            <person name="Coyne K.J."/>
            <person name="Berg G.M."/>
            <person name="Bertrand E.M."/>
            <person name="Saito M.A."/>
            <person name="Gladyshev V.N."/>
            <person name="Grigoriev I.V."/>
        </authorList>
    </citation>
    <scope>NUCLEOTIDE SEQUENCE [LARGE SCALE GENOMIC DNA]</scope>
    <source>
        <strain evidence="9">CCMP 1984</strain>
    </source>
</reference>
<keyword evidence="6" id="KW-0934">Plastid</keyword>
<dbReference type="InParanoid" id="F0YMG7"/>
<feature type="binding site" evidence="7">
    <location>
        <position position="173"/>
    </location>
    <ligand>
        <name>chlorophyll a</name>
        <dbReference type="ChEBI" id="CHEBI:58416"/>
        <label>1</label>
    </ligand>
</feature>
<feature type="binding site" evidence="7">
    <location>
        <position position="168"/>
    </location>
    <ligand>
        <name>chlorophyll b</name>
        <dbReference type="ChEBI" id="CHEBI:61721"/>
        <label>4</label>
    </ligand>
</feature>
<dbReference type="OrthoDB" id="191071at2759"/>
<feature type="binding site" evidence="7">
    <location>
        <position position="48"/>
    </location>
    <ligand>
        <name>chlorophyll a</name>
        <dbReference type="ChEBI" id="CHEBI:58416"/>
        <label>1</label>
    </ligand>
</feature>
<dbReference type="RefSeq" id="XP_009041627.1">
    <property type="nucleotide sequence ID" value="XM_009043379.1"/>
</dbReference>
<feature type="binding site" evidence="7">
    <location>
        <position position="28"/>
    </location>
    <ligand>
        <name>chlorophyll a</name>
        <dbReference type="ChEBI" id="CHEBI:58416"/>
        <label>1</label>
    </ligand>
</feature>